<evidence type="ECO:0000313" key="4">
    <source>
        <dbReference type="EMBL" id="KFA61830.1"/>
    </source>
</evidence>
<dbReference type="HOGENOM" id="CLU_004852_1_0_1"/>
<keyword evidence="1" id="KW-0378">Hydrolase</keyword>
<dbReference type="OMA" id="GPRNYKW"/>
<gene>
    <name evidence="4" type="ORF">S40285_07529</name>
</gene>
<proteinExistence type="predicted"/>
<dbReference type="PANTHER" id="PTHR37842">
    <property type="match status" value="1"/>
</dbReference>
<dbReference type="Gene3D" id="1.20.58.2150">
    <property type="match status" value="1"/>
</dbReference>
<feature type="signal peptide" evidence="2">
    <location>
        <begin position="1"/>
        <end position="20"/>
    </location>
</feature>
<organism evidence="4 5">
    <name type="scientific">Stachybotrys chlorohalonatus (strain IBT 40285)</name>
    <dbReference type="NCBI Taxonomy" id="1283841"/>
    <lineage>
        <taxon>Eukaryota</taxon>
        <taxon>Fungi</taxon>
        <taxon>Dikarya</taxon>
        <taxon>Ascomycota</taxon>
        <taxon>Pezizomycotina</taxon>
        <taxon>Sordariomycetes</taxon>
        <taxon>Hypocreomycetidae</taxon>
        <taxon>Hypocreales</taxon>
        <taxon>Stachybotryaceae</taxon>
        <taxon>Stachybotrys</taxon>
    </lineage>
</organism>
<reference evidence="4 5" key="1">
    <citation type="journal article" date="2014" name="BMC Genomics">
        <title>Comparative genome sequencing reveals chemotype-specific gene clusters in the toxigenic black mold Stachybotrys.</title>
        <authorList>
            <person name="Semeiks J."/>
            <person name="Borek D."/>
            <person name="Otwinowski Z."/>
            <person name="Grishin N.V."/>
        </authorList>
    </citation>
    <scope>NUCLEOTIDE SEQUENCE [LARGE SCALE GENOMIC DNA]</scope>
    <source>
        <strain evidence="4 5">IBT 40285</strain>
    </source>
</reference>
<feature type="chain" id="PRO_5001779311" description="Gylcosyl hydrolase 115 C-terminal domain-containing protein" evidence="2">
    <location>
        <begin position="21"/>
        <end position="1082"/>
    </location>
</feature>
<protein>
    <recommendedName>
        <fullName evidence="3">Gylcosyl hydrolase 115 C-terminal domain-containing protein</fullName>
    </recommendedName>
</protein>
<dbReference type="InterPro" id="IPR031924">
    <property type="entry name" value="GH115"/>
</dbReference>
<dbReference type="InterPro" id="IPR041437">
    <property type="entry name" value="GH115_C"/>
</dbReference>
<evidence type="ECO:0000256" key="2">
    <source>
        <dbReference type="SAM" id="SignalP"/>
    </source>
</evidence>
<dbReference type="EMBL" id="KL660833">
    <property type="protein sequence ID" value="KFA61830.1"/>
    <property type="molecule type" value="Genomic_DNA"/>
</dbReference>
<dbReference type="Proteomes" id="UP000028524">
    <property type="component" value="Unassembled WGS sequence"/>
</dbReference>
<dbReference type="InterPro" id="IPR042301">
    <property type="entry name" value="GH115_sf"/>
</dbReference>
<feature type="domain" description="Gylcosyl hydrolase 115 C-terminal" evidence="3">
    <location>
        <begin position="872"/>
        <end position="1059"/>
    </location>
</feature>
<keyword evidence="2" id="KW-0732">Signal</keyword>
<evidence type="ECO:0000256" key="1">
    <source>
        <dbReference type="ARBA" id="ARBA00022801"/>
    </source>
</evidence>
<dbReference type="PANTHER" id="PTHR37842:SF2">
    <property type="entry name" value="GYLCOSYL HYDROLASE 115 C-TERMINAL DOMAIN-CONTAINING PROTEIN"/>
    <property type="match status" value="1"/>
</dbReference>
<dbReference type="GO" id="GO:0016787">
    <property type="term" value="F:hydrolase activity"/>
    <property type="evidence" value="ECO:0007669"/>
    <property type="project" value="UniProtKB-KW"/>
</dbReference>
<dbReference type="Pfam" id="PF17829">
    <property type="entry name" value="GH115_C"/>
    <property type="match status" value="1"/>
</dbReference>
<dbReference type="Pfam" id="PF15979">
    <property type="entry name" value="Glyco_hydro_115"/>
    <property type="match status" value="1"/>
</dbReference>
<dbReference type="InParanoid" id="A0A084QCZ5"/>
<name>A0A084QCZ5_STAC4</name>
<dbReference type="Gene3D" id="2.60.120.1620">
    <property type="match status" value="1"/>
</dbReference>
<accession>A0A084QCZ5</accession>
<dbReference type="STRING" id="1283841.A0A084QCZ5"/>
<keyword evidence="5" id="KW-1185">Reference proteome</keyword>
<dbReference type="OrthoDB" id="4849794at2759"/>
<dbReference type="AlphaFoldDB" id="A0A084QCZ5"/>
<evidence type="ECO:0000259" key="3">
    <source>
        <dbReference type="Pfam" id="PF17829"/>
    </source>
</evidence>
<dbReference type="InterPro" id="IPR029018">
    <property type="entry name" value="Hex-like_dom2"/>
</dbReference>
<sequence>MLVPGLLVAIASAVLPLVDALGQRSIIGWGEASRNTFQLASPRLGRGQILVSEEDYWGVIRAAGDLALDFGRVTGTNYTLSNGRRGARPARFEFEPVNVRNNTHFSTTEEQYFSGPAYTNPDASRTVVIVGTIGHSEYIDNLIRDEKIDVSDIEGQWESFVTKVVRDPIPGCREALVIAGSMPRGTIYGIYDISEQIGVSPWYFWADVPVTRNRLIHVSREQKTQGPPSVKYRGLFLNDEQPGLSNWVGTNFPDSWNGAAGYGHDFYALVSELLLRLRANYLWPTLWGSMFYTDDAFNQPLAYAYEIVLGSSHTEPLMRAQNEFGTYYQGPWAYNLNNDTIDDYFRYGVQRARPYARNSLWTMAMRGSGDTAIEGLGIEHIVEMLETLVQNQRGIIEEGLGVDDITEVPQTWCLYREVQGYQERGLHVPEDVTLLWSDDNWGNIRRMPLRNETDRAGGAGVYYHFDYVGGPRDYKWINTIQLEKTAEQMNMAYQRGADRIWIVNVGDLKPLEIPISHFFDLAYDQRRWGGVDSTQEWLRAWVGREFGRGHVDAIASVLTRYGMYAARRKFELVEASTYSVLNYNEADAVLAQWVALERDARRVYEGLAREYRPAFFQMVLHPVTGGRILTEIYTTAAKNNLYAWQKRNSANDMIDRARALLEDDSELTDRWDELLDGKWAHMLDRKSPSTPSPTRVHAELTLTETHIGYDGYWQQPMRNSLPQMTYIQTSRVSLAGQVRIGVEGSNASISGDDQFHPNSGNTLSLPPLDPYGARTRYFDVFSAGTRSCAWTASPWQPWVRLSRYNGTVGPSEEDTRVYVSIDWENAPQAPNTTMVNINVTTPCRDLERYAVREPVVQVPVVRREVPRNFTRGFVEADRYVAIEGPHYQAIVPAEADESEAEYHTFRNYGRTLGGVGLWPPTLDKLDIAEAPSLQYDMYLFTNHTTANVTLHISPSQNYMTDNQPLEYAISLYPSGTRRPPAPVRVRPVGPSAVDMPPGWGGAVADSAWGVSTNTTTTAFVVGAEGAYTLRLWALMPSVIVQKVVVNLGGVRTSYLGPPESYFVGGEGRYDGTSFESAMGMVS</sequence>
<evidence type="ECO:0000313" key="5">
    <source>
        <dbReference type="Proteomes" id="UP000028524"/>
    </source>
</evidence>
<dbReference type="Gene3D" id="3.30.379.10">
    <property type="entry name" value="Chitobiase/beta-hexosaminidase domain 2-like"/>
    <property type="match status" value="1"/>
</dbReference>
<dbReference type="Gene3D" id="3.20.20.520">
    <property type="entry name" value="Glycosyl hydrolase family 115"/>
    <property type="match status" value="1"/>
</dbReference>